<dbReference type="InterPro" id="IPR007060">
    <property type="entry name" value="FtsL/DivIC"/>
</dbReference>
<keyword evidence="1 7" id="KW-1003">Cell membrane</keyword>
<comment type="similarity">
    <text evidence="7">Belongs to the FtsB family.</text>
</comment>
<accession>A0A7W7KQ67</accession>
<evidence type="ECO:0000313" key="9">
    <source>
        <dbReference type="Proteomes" id="UP000566995"/>
    </source>
</evidence>
<comment type="subcellular location">
    <subcellularLocation>
        <location evidence="7">Cell inner membrane</location>
        <topology evidence="7">Single-pass type II membrane protein</topology>
    </subcellularLocation>
    <text evidence="7">Localizes to the division septum.</text>
</comment>
<dbReference type="PANTHER" id="PTHR37485:SF1">
    <property type="entry name" value="CELL DIVISION PROTEIN FTSB"/>
    <property type="match status" value="1"/>
</dbReference>
<feature type="topological domain" description="Cytoplasmic" evidence="7">
    <location>
        <begin position="1"/>
        <end position="5"/>
    </location>
</feature>
<protein>
    <recommendedName>
        <fullName evidence="7">Cell division protein FtsB</fullName>
    </recommendedName>
</protein>
<comment type="subunit">
    <text evidence="7">Part of a complex composed of FtsB, FtsL and FtsQ.</text>
</comment>
<evidence type="ECO:0000256" key="3">
    <source>
        <dbReference type="ARBA" id="ARBA00022692"/>
    </source>
</evidence>
<keyword evidence="4 7" id="KW-1133">Transmembrane helix</keyword>
<dbReference type="GO" id="GO:0032153">
    <property type="term" value="C:cell division site"/>
    <property type="evidence" value="ECO:0007669"/>
    <property type="project" value="UniProtKB-UniRule"/>
</dbReference>
<sequence>MSPYWLFPVLLGTLGGLQYRLWIGEGSIQSAQRLQEQILTQQAENERLEMRNHMLAAEVAELKSGAETVEERARGALGMVKQNERLYLLAR</sequence>
<dbReference type="Proteomes" id="UP000566995">
    <property type="component" value="Unassembled WGS sequence"/>
</dbReference>
<dbReference type="GO" id="GO:0043093">
    <property type="term" value="P:FtsZ-dependent cytokinesis"/>
    <property type="evidence" value="ECO:0007669"/>
    <property type="project" value="UniProtKB-UniRule"/>
</dbReference>
<reference evidence="8 9" key="1">
    <citation type="submission" date="2020-08" db="EMBL/GenBank/DDBJ databases">
        <title>Functional genomics of gut bacteria from endangered species of beetles.</title>
        <authorList>
            <person name="Carlos-Shanley C."/>
        </authorList>
    </citation>
    <scope>NUCLEOTIDE SEQUENCE [LARGE SCALE GENOMIC DNA]</scope>
    <source>
        <strain evidence="8 9">S00179</strain>
    </source>
</reference>
<keyword evidence="7" id="KW-0997">Cell inner membrane</keyword>
<proteinExistence type="inferred from homology"/>
<dbReference type="GO" id="GO:0030428">
    <property type="term" value="C:cell septum"/>
    <property type="evidence" value="ECO:0007669"/>
    <property type="project" value="TreeGrafter"/>
</dbReference>
<dbReference type="PANTHER" id="PTHR37485">
    <property type="entry name" value="CELL DIVISION PROTEIN FTSB"/>
    <property type="match status" value="1"/>
</dbReference>
<name>A0A7W7KQ67_PSENT</name>
<comment type="caution">
    <text evidence="8">The sequence shown here is derived from an EMBL/GenBank/DDBJ whole genome shotgun (WGS) entry which is preliminary data.</text>
</comment>
<gene>
    <name evidence="7" type="primary">ftsB</name>
    <name evidence="8" type="ORF">HNP46_005774</name>
</gene>
<evidence type="ECO:0000256" key="2">
    <source>
        <dbReference type="ARBA" id="ARBA00022618"/>
    </source>
</evidence>
<dbReference type="EMBL" id="JACHLI010000032">
    <property type="protein sequence ID" value="MBB4866867.1"/>
    <property type="molecule type" value="Genomic_DNA"/>
</dbReference>
<dbReference type="GO" id="GO:0005886">
    <property type="term" value="C:plasma membrane"/>
    <property type="evidence" value="ECO:0007669"/>
    <property type="project" value="UniProtKB-SubCell"/>
</dbReference>
<evidence type="ECO:0000256" key="7">
    <source>
        <dbReference type="HAMAP-Rule" id="MF_00599"/>
    </source>
</evidence>
<comment type="function">
    <text evidence="7">Essential cell division protein. May link together the upstream cell division proteins, which are predominantly cytoplasmic, with the downstream cell division proteins, which are predominantly periplasmic.</text>
</comment>
<evidence type="ECO:0000313" key="8">
    <source>
        <dbReference type="EMBL" id="MBB4866867.1"/>
    </source>
</evidence>
<keyword evidence="3 7" id="KW-0812">Transmembrane</keyword>
<organism evidence="8 9">
    <name type="scientific">Pseudomonas nitroreducens</name>
    <dbReference type="NCBI Taxonomy" id="46680"/>
    <lineage>
        <taxon>Bacteria</taxon>
        <taxon>Pseudomonadati</taxon>
        <taxon>Pseudomonadota</taxon>
        <taxon>Gammaproteobacteria</taxon>
        <taxon>Pseudomonadales</taxon>
        <taxon>Pseudomonadaceae</taxon>
        <taxon>Pseudomonas</taxon>
    </lineage>
</organism>
<keyword evidence="2 7" id="KW-0132">Cell division</keyword>
<dbReference type="AlphaFoldDB" id="A0A7W7KQ67"/>
<feature type="topological domain" description="Periplasmic" evidence="7">
    <location>
        <begin position="24"/>
        <end position="91"/>
    </location>
</feature>
<evidence type="ECO:0000256" key="5">
    <source>
        <dbReference type="ARBA" id="ARBA00023136"/>
    </source>
</evidence>
<evidence type="ECO:0000256" key="6">
    <source>
        <dbReference type="ARBA" id="ARBA00023306"/>
    </source>
</evidence>
<dbReference type="InterPro" id="IPR023081">
    <property type="entry name" value="Cell_div_FtsB"/>
</dbReference>
<dbReference type="Pfam" id="PF04977">
    <property type="entry name" value="DivIC"/>
    <property type="match status" value="1"/>
</dbReference>
<evidence type="ECO:0000256" key="1">
    <source>
        <dbReference type="ARBA" id="ARBA00022475"/>
    </source>
</evidence>
<evidence type="ECO:0000256" key="4">
    <source>
        <dbReference type="ARBA" id="ARBA00022989"/>
    </source>
</evidence>
<keyword evidence="5 7" id="KW-0472">Membrane</keyword>
<dbReference type="HAMAP" id="MF_00599">
    <property type="entry name" value="FtsB"/>
    <property type="match status" value="1"/>
</dbReference>
<keyword evidence="6 7" id="KW-0131">Cell cycle</keyword>